<organism evidence="2 3">
    <name type="scientific">Lichtheimia corymbifera JMRC:FSU:9682</name>
    <dbReference type="NCBI Taxonomy" id="1263082"/>
    <lineage>
        <taxon>Eukaryota</taxon>
        <taxon>Fungi</taxon>
        <taxon>Fungi incertae sedis</taxon>
        <taxon>Mucoromycota</taxon>
        <taxon>Mucoromycotina</taxon>
        <taxon>Mucoromycetes</taxon>
        <taxon>Mucorales</taxon>
        <taxon>Lichtheimiaceae</taxon>
        <taxon>Lichtheimia</taxon>
    </lineage>
</organism>
<protein>
    <submittedName>
        <fullName evidence="2">Uncharacterized protein</fullName>
    </submittedName>
</protein>
<dbReference type="PANTHER" id="PTHR13318:SF95">
    <property type="entry name" value="F-BOX PROTEIN YLR352W"/>
    <property type="match status" value="1"/>
</dbReference>
<evidence type="ECO:0000313" key="2">
    <source>
        <dbReference type="EMBL" id="CDH57688.1"/>
    </source>
</evidence>
<dbReference type="InterPro" id="IPR032675">
    <property type="entry name" value="LRR_dom_sf"/>
</dbReference>
<reference evidence="2" key="1">
    <citation type="submission" date="2013-08" db="EMBL/GenBank/DDBJ databases">
        <title>Gene expansion shapes genome architecture in the human pathogen Lichtheimia corymbifera: an evolutionary genomics analysis in the ancient terrestrial Mucorales (Mucoromycotina).</title>
        <authorList>
            <person name="Schwartze V.U."/>
            <person name="Winter S."/>
            <person name="Shelest E."/>
            <person name="Marcet-Houben M."/>
            <person name="Horn F."/>
            <person name="Wehner S."/>
            <person name="Hoffmann K."/>
            <person name="Riege K."/>
            <person name="Sammeth M."/>
            <person name="Nowrousian M."/>
            <person name="Valiante V."/>
            <person name="Linde J."/>
            <person name="Jacobsen I.D."/>
            <person name="Marz M."/>
            <person name="Brakhage A.A."/>
            <person name="Gabaldon T."/>
            <person name="Bocker S."/>
            <person name="Voigt K."/>
        </authorList>
    </citation>
    <scope>NUCLEOTIDE SEQUENCE [LARGE SCALE GENOMIC DNA]</scope>
    <source>
        <strain evidence="2">FSU 9682</strain>
    </source>
</reference>
<dbReference type="PANTHER" id="PTHR13318">
    <property type="entry name" value="PARTNER OF PAIRED, ISOFORM B-RELATED"/>
    <property type="match status" value="1"/>
</dbReference>
<dbReference type="Gene3D" id="3.80.10.10">
    <property type="entry name" value="Ribonuclease Inhibitor"/>
    <property type="match status" value="2"/>
</dbReference>
<evidence type="ECO:0000256" key="1">
    <source>
        <dbReference type="SAM" id="MobiDB-lite"/>
    </source>
</evidence>
<dbReference type="SUPFAM" id="SSF52047">
    <property type="entry name" value="RNI-like"/>
    <property type="match status" value="2"/>
</dbReference>
<dbReference type="VEuPathDB" id="FungiDB:LCOR_08598.1"/>
<dbReference type="GO" id="GO:0019005">
    <property type="term" value="C:SCF ubiquitin ligase complex"/>
    <property type="evidence" value="ECO:0007669"/>
    <property type="project" value="TreeGrafter"/>
</dbReference>
<comment type="caution">
    <text evidence="2">The sequence shown here is derived from an EMBL/GenBank/DDBJ whole genome shotgun (WGS) entry which is preliminary data.</text>
</comment>
<dbReference type="AlphaFoldDB" id="A0A068S5M5"/>
<feature type="region of interest" description="Disordered" evidence="1">
    <location>
        <begin position="58"/>
        <end position="79"/>
    </location>
</feature>
<dbReference type="EMBL" id="CBTN010000048">
    <property type="protein sequence ID" value="CDH57688.1"/>
    <property type="molecule type" value="Genomic_DNA"/>
</dbReference>
<keyword evidence="3" id="KW-1185">Reference proteome</keyword>
<dbReference type="GO" id="GO:0031146">
    <property type="term" value="P:SCF-dependent proteasomal ubiquitin-dependent protein catabolic process"/>
    <property type="evidence" value="ECO:0007669"/>
    <property type="project" value="TreeGrafter"/>
</dbReference>
<name>A0A068S5M5_9FUNG</name>
<gene>
    <name evidence="2" type="ORF">LCOR_08598.1</name>
</gene>
<proteinExistence type="predicted"/>
<sequence>MLLLCRKYRRVLFRSATAALGYLCEGDVYCQQGRSEAAMAGRKSVIYDKGLEAVPASDPHYRDLQQQRQPRRSKKTSSNNKRIDFISELPIDVVSTYIIPRFMPVLLSTGCCPYLQVSHTWQQRILQHAEDLSVEVDYELDSFREGHYQLFRIAPYVKSLDIIVRMQKNLVDLFTRAKFSSLKKLKLGSELSEPQLKGLAMVADTLTHLEVGFNSSLHLLDILRTCPNLTFLKTKGVDVVLPSSSSSLQYPRLTHLGLHSWSPVYVDIENLLGLFPKLVWFEISPMPEGSSVLHVLPQQCPSLRTLSYGREIEEKEAKRIIHVKGRGITVARLGEGDMVVQDDLIKFLSQHHQTLKELDLDIQVFNPEDYTIPWDLADGKLIHYGTVVPMSFPVLQTLRVADEDYYTLPCLQWILENAPQLESISIPEPLFIRDTARGLKKLKHLKKLHVNDASGLVDGRVIGPLLQHHAALGDRSTLEHIQVNFDTYQLSDVAWLPFVCGLKKLKKLDLFADYMMGDCIPFLKKLGKGCPSLDELMLGYGGANFEGGLITALGTHPNLRSLYIGAHALSEHELRCLANFPKLERVYLYLPPSDSLRDYLPKRIQLIY</sequence>
<dbReference type="OrthoDB" id="629492at2759"/>
<accession>A0A068S5M5</accession>
<evidence type="ECO:0000313" key="3">
    <source>
        <dbReference type="Proteomes" id="UP000027586"/>
    </source>
</evidence>
<dbReference type="Proteomes" id="UP000027586">
    <property type="component" value="Unassembled WGS sequence"/>
</dbReference>